<feature type="transmembrane region" description="Helical" evidence="5">
    <location>
        <begin position="24"/>
        <end position="44"/>
    </location>
</feature>
<dbReference type="EMBL" id="JAQIZT010000017">
    <property type="protein sequence ID" value="KAJ6960777.1"/>
    <property type="molecule type" value="Genomic_DNA"/>
</dbReference>
<comment type="subcellular location">
    <subcellularLocation>
        <location evidence="1">Membrane</location>
        <topology evidence="1">Multi-pass membrane protein</topology>
    </subcellularLocation>
</comment>
<dbReference type="Pfam" id="PF04061">
    <property type="entry name" value="ORMDL"/>
    <property type="match status" value="1"/>
</dbReference>
<evidence type="ECO:0000313" key="7">
    <source>
        <dbReference type="Proteomes" id="UP001164929"/>
    </source>
</evidence>
<keyword evidence="4 5" id="KW-0472">Membrane</keyword>
<evidence type="ECO:0000313" key="6">
    <source>
        <dbReference type="EMBL" id="KAJ6960777.1"/>
    </source>
</evidence>
<keyword evidence="2 5" id="KW-0812">Transmembrane</keyword>
<name>A0AAD6PV87_9ROSI</name>
<evidence type="ECO:0000256" key="2">
    <source>
        <dbReference type="ARBA" id="ARBA00022692"/>
    </source>
</evidence>
<evidence type="ECO:0000256" key="5">
    <source>
        <dbReference type="SAM" id="Phobius"/>
    </source>
</evidence>
<dbReference type="GO" id="GO:0005789">
    <property type="term" value="C:endoplasmic reticulum membrane"/>
    <property type="evidence" value="ECO:0007669"/>
    <property type="project" value="InterPro"/>
</dbReference>
<protein>
    <submittedName>
        <fullName evidence="6">Uncharacterized protein</fullName>
    </submittedName>
</protein>
<comment type="caution">
    <text evidence="6">The sequence shown here is derived from an EMBL/GenBank/DDBJ whole genome shotgun (WGS) entry which is preliminary data.</text>
</comment>
<gene>
    <name evidence="6" type="ORF">NC653_038714</name>
</gene>
<evidence type="ECO:0000256" key="3">
    <source>
        <dbReference type="ARBA" id="ARBA00022989"/>
    </source>
</evidence>
<evidence type="ECO:0000256" key="1">
    <source>
        <dbReference type="ARBA" id="ARBA00004141"/>
    </source>
</evidence>
<organism evidence="6 7">
    <name type="scientific">Populus alba x Populus x berolinensis</name>
    <dbReference type="NCBI Taxonomy" id="444605"/>
    <lineage>
        <taxon>Eukaryota</taxon>
        <taxon>Viridiplantae</taxon>
        <taxon>Streptophyta</taxon>
        <taxon>Embryophyta</taxon>
        <taxon>Tracheophyta</taxon>
        <taxon>Spermatophyta</taxon>
        <taxon>Magnoliopsida</taxon>
        <taxon>eudicotyledons</taxon>
        <taxon>Gunneridae</taxon>
        <taxon>Pentapetalae</taxon>
        <taxon>rosids</taxon>
        <taxon>fabids</taxon>
        <taxon>Malpighiales</taxon>
        <taxon>Salicaceae</taxon>
        <taxon>Saliceae</taxon>
        <taxon>Populus</taxon>
    </lineage>
</organism>
<proteinExistence type="predicted"/>
<keyword evidence="3 5" id="KW-1133">Transmembrane helix</keyword>
<reference evidence="6" key="1">
    <citation type="journal article" date="2023" name="Mol. Ecol. Resour.">
        <title>Chromosome-level genome assembly of a triploid poplar Populus alba 'Berolinensis'.</title>
        <authorList>
            <person name="Chen S."/>
            <person name="Yu Y."/>
            <person name="Wang X."/>
            <person name="Wang S."/>
            <person name="Zhang T."/>
            <person name="Zhou Y."/>
            <person name="He R."/>
            <person name="Meng N."/>
            <person name="Wang Y."/>
            <person name="Liu W."/>
            <person name="Liu Z."/>
            <person name="Liu J."/>
            <person name="Guo Q."/>
            <person name="Huang H."/>
            <person name="Sederoff R.R."/>
            <person name="Wang G."/>
            <person name="Qu G."/>
            <person name="Chen S."/>
        </authorList>
    </citation>
    <scope>NUCLEOTIDE SEQUENCE</scope>
    <source>
        <strain evidence="6">SC-2020</strain>
    </source>
</reference>
<dbReference type="AlphaFoldDB" id="A0AAD6PV87"/>
<keyword evidence="7" id="KW-1185">Reference proteome</keyword>
<accession>A0AAD6PV87</accession>
<sequence>MYVKAKPTTDVNRNTEWFTYPGVWTTYMLIVFMSWLLVLSIFGCSPGMAWTIVHFCHFAQNEGLGNYFRQGSRDRKPTARVLNSKVSSVKERTPYDSPAFDLRRRPQGRAVTSDHQPICFPYSRFLILGISLSEVRDTVAVLNAQKSISKNAVFR</sequence>
<dbReference type="InterPro" id="IPR007203">
    <property type="entry name" value="ORMDL"/>
</dbReference>
<dbReference type="Proteomes" id="UP001164929">
    <property type="component" value="Chromosome 17"/>
</dbReference>
<evidence type="ECO:0000256" key="4">
    <source>
        <dbReference type="ARBA" id="ARBA00023136"/>
    </source>
</evidence>
<dbReference type="PANTHER" id="PTHR12665">
    <property type="entry name" value="ORMDL PROTEINS"/>
    <property type="match status" value="1"/>
</dbReference>